<comment type="function">
    <text evidence="8">Catalyzes the conversion of 2 pyruvate molecules into acetolactate in the first common step of the biosynthetic pathway of the branched-amino acids such as leucine, isoleucine, and valine.</text>
</comment>
<dbReference type="EMBL" id="JABZRA010000069">
    <property type="protein sequence ID" value="MBF1272894.1"/>
    <property type="molecule type" value="Genomic_DNA"/>
</dbReference>
<proteinExistence type="inferred from homology"/>
<dbReference type="UniPathway" id="UPA00049">
    <property type="reaction ID" value="UER00059"/>
</dbReference>
<dbReference type="InterPro" id="IPR054480">
    <property type="entry name" value="AHAS_small-like_ACT"/>
</dbReference>
<evidence type="ECO:0000256" key="5">
    <source>
        <dbReference type="ARBA" id="ARBA00022605"/>
    </source>
</evidence>
<dbReference type="GeneID" id="85015446"/>
<dbReference type="InterPro" id="IPR039557">
    <property type="entry name" value="AHAS_ACT"/>
</dbReference>
<gene>
    <name evidence="11" type="primary">ilvN</name>
    <name evidence="10" type="ORF">HNQ46_001915</name>
    <name evidence="11" type="ORF">HXM90_05670</name>
</gene>
<comment type="pathway">
    <text evidence="1 8">Amino-acid biosynthesis; L-isoleucine biosynthesis; L-isoleucine from 2-oxobutanoate: step 1/4.</text>
</comment>
<dbReference type="GO" id="GO:0003984">
    <property type="term" value="F:acetolactate synthase activity"/>
    <property type="evidence" value="ECO:0007669"/>
    <property type="project" value="UniProtKB-UniRule"/>
</dbReference>
<accession>A0A7W9SGT7</accession>
<dbReference type="InterPro" id="IPR045865">
    <property type="entry name" value="ACT-like_dom_sf"/>
</dbReference>
<dbReference type="CDD" id="cd04878">
    <property type="entry name" value="ACT_AHAS"/>
    <property type="match status" value="1"/>
</dbReference>
<keyword evidence="6 8" id="KW-0100">Branched-chain amino acid biosynthesis</keyword>
<dbReference type="Pfam" id="PF10369">
    <property type="entry name" value="ALS_ss_C"/>
    <property type="match status" value="1"/>
</dbReference>
<feature type="domain" description="ACT" evidence="9">
    <location>
        <begin position="4"/>
        <end position="78"/>
    </location>
</feature>
<dbReference type="InterPro" id="IPR004789">
    <property type="entry name" value="Acetalactate_synth_ssu"/>
</dbReference>
<comment type="catalytic activity">
    <reaction evidence="7 8">
        <text>2 pyruvate + H(+) = (2S)-2-acetolactate + CO2</text>
        <dbReference type="Rhea" id="RHEA:25249"/>
        <dbReference type="ChEBI" id="CHEBI:15361"/>
        <dbReference type="ChEBI" id="CHEBI:15378"/>
        <dbReference type="ChEBI" id="CHEBI:16526"/>
        <dbReference type="ChEBI" id="CHEBI:58476"/>
        <dbReference type="EC" id="2.2.1.6"/>
    </reaction>
</comment>
<dbReference type="InterPro" id="IPR002912">
    <property type="entry name" value="ACT_dom"/>
</dbReference>
<dbReference type="Proteomes" id="UP000775770">
    <property type="component" value="Unassembled WGS sequence"/>
</dbReference>
<organism evidence="10 12">
    <name type="scientific">Oribacterium sinus</name>
    <dbReference type="NCBI Taxonomy" id="237576"/>
    <lineage>
        <taxon>Bacteria</taxon>
        <taxon>Bacillati</taxon>
        <taxon>Bacillota</taxon>
        <taxon>Clostridia</taxon>
        <taxon>Lachnospirales</taxon>
        <taxon>Lachnospiraceae</taxon>
        <taxon>Oribacterium</taxon>
    </lineage>
</organism>
<dbReference type="PROSITE" id="PS51671">
    <property type="entry name" value="ACT"/>
    <property type="match status" value="1"/>
</dbReference>
<dbReference type="RefSeq" id="WP_007156250.1">
    <property type="nucleotide sequence ID" value="NZ_CAUQIH010000001.1"/>
</dbReference>
<dbReference type="PANTHER" id="PTHR30239">
    <property type="entry name" value="ACETOLACTATE SYNTHASE SMALL SUBUNIT"/>
    <property type="match status" value="1"/>
</dbReference>
<evidence type="ECO:0000256" key="7">
    <source>
        <dbReference type="ARBA" id="ARBA00048670"/>
    </source>
</evidence>
<dbReference type="PANTHER" id="PTHR30239:SF0">
    <property type="entry name" value="ACETOLACTATE SYNTHASE SMALL SUBUNIT 1, CHLOROPLASTIC"/>
    <property type="match status" value="1"/>
</dbReference>
<evidence type="ECO:0000256" key="1">
    <source>
        <dbReference type="ARBA" id="ARBA00004974"/>
    </source>
</evidence>
<evidence type="ECO:0000256" key="4">
    <source>
        <dbReference type="ARBA" id="ARBA00011744"/>
    </source>
</evidence>
<dbReference type="UniPathway" id="UPA00047">
    <property type="reaction ID" value="UER00055"/>
</dbReference>
<dbReference type="EC" id="2.2.1.6" evidence="8"/>
<evidence type="ECO:0000256" key="3">
    <source>
        <dbReference type="ARBA" id="ARBA00006341"/>
    </source>
</evidence>
<keyword evidence="8 10" id="KW-0808">Transferase</keyword>
<dbReference type="GO" id="GO:0009099">
    <property type="term" value="P:L-valine biosynthetic process"/>
    <property type="evidence" value="ECO:0007669"/>
    <property type="project" value="UniProtKB-UniRule"/>
</dbReference>
<dbReference type="Gene3D" id="3.30.70.1150">
    <property type="entry name" value="ACT-like. Chain A, domain 2"/>
    <property type="match status" value="1"/>
</dbReference>
<dbReference type="SUPFAM" id="SSF55021">
    <property type="entry name" value="ACT-like"/>
    <property type="match status" value="2"/>
</dbReference>
<evidence type="ECO:0000313" key="11">
    <source>
        <dbReference type="EMBL" id="MBF1272894.1"/>
    </source>
</evidence>
<evidence type="ECO:0000313" key="12">
    <source>
        <dbReference type="Proteomes" id="UP000522163"/>
    </source>
</evidence>
<evidence type="ECO:0000256" key="2">
    <source>
        <dbReference type="ARBA" id="ARBA00005025"/>
    </source>
</evidence>
<comment type="subunit">
    <text evidence="4 8">Dimer of large and small chains.</text>
</comment>
<comment type="pathway">
    <text evidence="2 8">Amino-acid biosynthesis; L-valine biosynthesis; L-valine from pyruvate: step 1/4.</text>
</comment>
<evidence type="ECO:0000259" key="9">
    <source>
        <dbReference type="PROSITE" id="PS51671"/>
    </source>
</evidence>
<dbReference type="NCBIfam" id="TIGR00119">
    <property type="entry name" value="acolac_sm"/>
    <property type="match status" value="1"/>
</dbReference>
<dbReference type="GO" id="GO:1990610">
    <property type="term" value="F:acetolactate synthase regulator activity"/>
    <property type="evidence" value="ECO:0007669"/>
    <property type="project" value="UniProtKB-UniRule"/>
</dbReference>
<name>A0A7W9SGT7_9FIRM</name>
<sequence length="162" mass="18455">MKKIYSILVENQSGVLAKVAGLFWRRCFNIDSLTVGETEDHSVSNMVIVSSGEKKTLEQVEKQLNKKLDIIKVRTFTETQGITRELLLVKLRYNRENRKDIMENCQILGAKILELSKNQMVIEMCDTPERIQMFLDTLKTVSILECARTGTLAMLKLSEGNA</sequence>
<dbReference type="InterPro" id="IPR027271">
    <property type="entry name" value="Acetolactate_synth/TF_NikR_C"/>
</dbReference>
<reference evidence="10 12" key="2">
    <citation type="submission" date="2020-08" db="EMBL/GenBank/DDBJ databases">
        <title>Genomic Encyclopedia of Type Strains, Phase IV (KMG-IV): sequencing the most valuable type-strain genomes for metagenomic binning, comparative biology and taxonomic classification.</title>
        <authorList>
            <person name="Goeker M."/>
        </authorList>
    </citation>
    <scope>NUCLEOTIDE SEQUENCE [LARGE SCALE GENOMIC DNA]</scope>
    <source>
        <strain evidence="10 12">DSM 17245</strain>
    </source>
</reference>
<dbReference type="GO" id="GO:0009097">
    <property type="term" value="P:isoleucine biosynthetic process"/>
    <property type="evidence" value="ECO:0007669"/>
    <property type="project" value="UniProtKB-UniRule"/>
</dbReference>
<dbReference type="GO" id="GO:0005829">
    <property type="term" value="C:cytosol"/>
    <property type="evidence" value="ECO:0007669"/>
    <property type="project" value="TreeGrafter"/>
</dbReference>
<dbReference type="Pfam" id="PF22629">
    <property type="entry name" value="ACT_AHAS_ss"/>
    <property type="match status" value="1"/>
</dbReference>
<comment type="caution">
    <text evidence="10">The sequence shown here is derived from an EMBL/GenBank/DDBJ whole genome shotgun (WGS) entry which is preliminary data.</text>
</comment>
<protein>
    <recommendedName>
        <fullName evidence="8">Acetolactate synthase small subunit</fullName>
        <shortName evidence="8">AHAS</shortName>
        <shortName evidence="8">ALS</shortName>
        <ecNumber evidence="8">2.2.1.6</ecNumber>
    </recommendedName>
    <alternativeName>
        <fullName evidence="8">Acetohydroxy-acid synthase small subunit</fullName>
    </alternativeName>
</protein>
<dbReference type="AlphaFoldDB" id="A0A7W9SGT7"/>
<dbReference type="EMBL" id="JACHHH010000010">
    <property type="protein sequence ID" value="MBB6041924.1"/>
    <property type="molecule type" value="Genomic_DNA"/>
</dbReference>
<dbReference type="Proteomes" id="UP000522163">
    <property type="component" value="Unassembled WGS sequence"/>
</dbReference>
<comment type="similarity">
    <text evidence="3 8">Belongs to the acetolactate synthase small subunit family.</text>
</comment>
<evidence type="ECO:0000313" key="10">
    <source>
        <dbReference type="EMBL" id="MBB6041924.1"/>
    </source>
</evidence>
<dbReference type="Gene3D" id="3.30.70.260">
    <property type="match status" value="1"/>
</dbReference>
<dbReference type="InterPro" id="IPR019455">
    <property type="entry name" value="Acetolactate_synth_ssu_C"/>
</dbReference>
<dbReference type="NCBIfam" id="NF008864">
    <property type="entry name" value="PRK11895.1"/>
    <property type="match status" value="1"/>
</dbReference>
<evidence type="ECO:0000256" key="6">
    <source>
        <dbReference type="ARBA" id="ARBA00023304"/>
    </source>
</evidence>
<evidence type="ECO:0000256" key="8">
    <source>
        <dbReference type="RuleBase" id="RU368092"/>
    </source>
</evidence>
<keyword evidence="5 8" id="KW-0028">Amino-acid biosynthesis</keyword>
<reference evidence="11" key="1">
    <citation type="submission" date="2020-04" db="EMBL/GenBank/DDBJ databases">
        <title>Deep metagenomics examines the oral microbiome during advanced dental caries in children, revealing novel taxa and co-occurrences with host molecules.</title>
        <authorList>
            <person name="Baker J.L."/>
            <person name="Morton J.T."/>
            <person name="Dinis M."/>
            <person name="Alvarez R."/>
            <person name="Tran N.C."/>
            <person name="Knight R."/>
            <person name="Edlund A."/>
        </authorList>
    </citation>
    <scope>NUCLEOTIDE SEQUENCE</scope>
    <source>
        <strain evidence="11">JCVI_38_bin.19</strain>
    </source>
</reference>